<sequence>MRPGISGGTKQGDRGHGREFQKSGLMNVLSFLRWGCLREPARGFGHPD</sequence>
<evidence type="ECO:0000313" key="3">
    <source>
        <dbReference type="Proteomes" id="UP000019438"/>
    </source>
</evidence>
<evidence type="ECO:0000256" key="1">
    <source>
        <dbReference type="SAM" id="MobiDB-lite"/>
    </source>
</evidence>
<protein>
    <submittedName>
        <fullName evidence="2">Uncharacterized protein</fullName>
    </submittedName>
</protein>
<dbReference type="Proteomes" id="UP000019438">
    <property type="component" value="Chromosome"/>
</dbReference>
<evidence type="ECO:0000313" key="2">
    <source>
        <dbReference type="EMBL" id="AHJ63484.1"/>
    </source>
</evidence>
<name>A0AAN0REI6_9PROT</name>
<dbReference type="EMBL" id="CP003181">
    <property type="protein sequence ID" value="AHJ63484.1"/>
    <property type="molecule type" value="Genomic_DNA"/>
</dbReference>
<accession>A0AAN0REI6</accession>
<gene>
    <name evidence="2" type="ORF">GbCGDNIH3_7005</name>
</gene>
<feature type="compositionally biased region" description="Basic and acidic residues" evidence="1">
    <location>
        <begin position="11"/>
        <end position="20"/>
    </location>
</feature>
<reference evidence="3" key="1">
    <citation type="submission" date="2012-06" db="EMBL/GenBank/DDBJ databases">
        <title>Genome analysis of multiple Granulibacter bethesdensis isolates demonstrates substantial genome diversity.</title>
        <authorList>
            <person name="Greenberg D.E."/>
            <person name="Porcella S.F."/>
            <person name="Zarember K."/>
            <person name="Zelazny A.M."/>
            <person name="Bruno D."/>
            <person name="Martens C."/>
            <person name="Barbian K.D."/>
            <person name="Jaske E."/>
            <person name="Holland S.M."/>
        </authorList>
    </citation>
    <scope>NUCLEOTIDE SEQUENCE [LARGE SCALE GENOMIC DNA]</scope>
    <source>
        <strain evidence="3">CGDNIH3</strain>
    </source>
</reference>
<dbReference type="AlphaFoldDB" id="A0AAN0REI6"/>
<proteinExistence type="predicted"/>
<dbReference type="KEGG" id="gbc:GbCGDNIH3_7005"/>
<organism evidence="2 3">
    <name type="scientific">Granulibacter bethesdensis</name>
    <dbReference type="NCBI Taxonomy" id="364410"/>
    <lineage>
        <taxon>Bacteria</taxon>
        <taxon>Pseudomonadati</taxon>
        <taxon>Pseudomonadota</taxon>
        <taxon>Alphaproteobacteria</taxon>
        <taxon>Acetobacterales</taxon>
        <taxon>Acetobacteraceae</taxon>
        <taxon>Granulibacter</taxon>
    </lineage>
</organism>
<feature type="region of interest" description="Disordered" evidence="1">
    <location>
        <begin position="1"/>
        <end position="20"/>
    </location>
</feature>
<feature type="compositionally biased region" description="Gly residues" evidence="1">
    <location>
        <begin position="1"/>
        <end position="10"/>
    </location>
</feature>